<dbReference type="InterPro" id="IPR017896">
    <property type="entry name" value="4Fe4S_Fe-S-bd"/>
</dbReference>
<protein>
    <submittedName>
        <fullName evidence="6">4Fe-4S ferredoxin</fullName>
    </submittedName>
</protein>
<evidence type="ECO:0000256" key="2">
    <source>
        <dbReference type="ARBA" id="ARBA00023004"/>
    </source>
</evidence>
<keyword evidence="3" id="KW-0411">Iron-sulfur</keyword>
<keyword evidence="1" id="KW-0479">Metal-binding</keyword>
<evidence type="ECO:0000256" key="1">
    <source>
        <dbReference type="ARBA" id="ARBA00022723"/>
    </source>
</evidence>
<accession>A0AAU9E972</accession>
<dbReference type="KEGG" id="dmp:FAK_05210"/>
<gene>
    <name evidence="6" type="ORF">FAK_05210</name>
</gene>
<dbReference type="AlphaFoldDB" id="A0AAU9E972"/>
<sequence length="323" mass="35687">MDNKDIAQAIREAASRLLAEGAVDCVIGYEAGTLPMRERPFFAYTPEEAQRLTWTGFCCNNLANFLVRRPQGEAGKVAVVAQGCVSRSIVGLIKEHQITREQVHVIGVASPGMLDRDKVQALVGPEKVITAVSEEGEDLLVEGPGWQERLPRKKVMRDNCYTCVQRNPVIHDDMIGEESEPTHGGQIDKVAAPWEKLDTAGRLAAFAENYQDCIRCYACRDACPLCYCHVCFVDESQPQWCGKTQDGSDVLTYHLLRAFHCAGRCTDCGACESACPQGIKVRRLTSKIEKDVRELYGYAPGLDEKSVPPLSAHKPDDPQGFIK</sequence>
<dbReference type="GO" id="GO:0051536">
    <property type="term" value="F:iron-sulfur cluster binding"/>
    <property type="evidence" value="ECO:0007669"/>
    <property type="project" value="UniProtKB-KW"/>
</dbReference>
<reference evidence="7" key="1">
    <citation type="journal article" date="2023" name="Arch. Microbiol.">
        <title>Desulfoferula mesophilus gen. nov. sp. nov., a mesophilic sulfate-reducing bacterium isolated from a brackish lake sediment.</title>
        <authorList>
            <person name="Watanabe T."/>
            <person name="Yabe T."/>
            <person name="Tsuji J.M."/>
            <person name="Fukui M."/>
        </authorList>
    </citation>
    <scope>NUCLEOTIDE SEQUENCE [LARGE SCALE GENOMIC DNA]</scope>
    <source>
        <strain evidence="7">12FAK</strain>
    </source>
</reference>
<organism evidence="6 7">
    <name type="scientific">Desulfoferula mesophila</name>
    <dbReference type="NCBI Taxonomy" id="3058419"/>
    <lineage>
        <taxon>Bacteria</taxon>
        <taxon>Pseudomonadati</taxon>
        <taxon>Thermodesulfobacteriota</taxon>
        <taxon>Desulfarculia</taxon>
        <taxon>Desulfarculales</taxon>
        <taxon>Desulfarculaceae</taxon>
        <taxon>Desulfoferula</taxon>
    </lineage>
</organism>
<dbReference type="GO" id="GO:0046872">
    <property type="term" value="F:metal ion binding"/>
    <property type="evidence" value="ECO:0007669"/>
    <property type="project" value="UniProtKB-KW"/>
</dbReference>
<proteinExistence type="predicted"/>
<name>A0AAU9E972_9BACT</name>
<keyword evidence="2" id="KW-0408">Iron</keyword>
<evidence type="ECO:0000313" key="6">
    <source>
        <dbReference type="EMBL" id="BEQ13455.1"/>
    </source>
</evidence>
<dbReference type="RefSeq" id="WP_338605153.1">
    <property type="nucleotide sequence ID" value="NZ_AP028679.1"/>
</dbReference>
<dbReference type="Proteomes" id="UP001366166">
    <property type="component" value="Chromosome"/>
</dbReference>
<feature type="region of interest" description="Disordered" evidence="4">
    <location>
        <begin position="303"/>
        <end position="323"/>
    </location>
</feature>
<dbReference type="InterPro" id="IPR017900">
    <property type="entry name" value="4Fe4S_Fe_S_CS"/>
</dbReference>
<evidence type="ECO:0000256" key="4">
    <source>
        <dbReference type="SAM" id="MobiDB-lite"/>
    </source>
</evidence>
<evidence type="ECO:0000259" key="5">
    <source>
        <dbReference type="PROSITE" id="PS51379"/>
    </source>
</evidence>
<dbReference type="InterPro" id="IPR009051">
    <property type="entry name" value="Helical_ferredxn"/>
</dbReference>
<feature type="domain" description="4Fe-4S ferredoxin-type" evidence="5">
    <location>
        <begin position="256"/>
        <end position="284"/>
    </location>
</feature>
<evidence type="ECO:0000313" key="7">
    <source>
        <dbReference type="Proteomes" id="UP001366166"/>
    </source>
</evidence>
<dbReference type="Gene3D" id="1.10.1060.10">
    <property type="entry name" value="Alpha-helical ferredoxin"/>
    <property type="match status" value="1"/>
</dbReference>
<keyword evidence="7" id="KW-1185">Reference proteome</keyword>
<dbReference type="EMBL" id="AP028679">
    <property type="protein sequence ID" value="BEQ13455.1"/>
    <property type="molecule type" value="Genomic_DNA"/>
</dbReference>
<dbReference type="PROSITE" id="PS51379">
    <property type="entry name" value="4FE4S_FER_2"/>
    <property type="match status" value="1"/>
</dbReference>
<dbReference type="PROSITE" id="PS00198">
    <property type="entry name" value="4FE4S_FER_1"/>
    <property type="match status" value="1"/>
</dbReference>
<evidence type="ECO:0000256" key="3">
    <source>
        <dbReference type="ARBA" id="ARBA00023014"/>
    </source>
</evidence>
<dbReference type="SUPFAM" id="SSF46548">
    <property type="entry name" value="alpha-helical ferredoxin"/>
    <property type="match status" value="1"/>
</dbReference>